<dbReference type="PANTHER" id="PTHR38481">
    <property type="entry name" value="HYALURONATE LYASE"/>
    <property type="match status" value="1"/>
</dbReference>
<dbReference type="GO" id="GO:0016837">
    <property type="term" value="F:carbon-oxygen lyase activity, acting on polysaccharides"/>
    <property type="evidence" value="ECO:0007669"/>
    <property type="project" value="UniProtKB-ARBA"/>
</dbReference>
<dbReference type="InterPro" id="IPR038970">
    <property type="entry name" value="Lyase_8"/>
</dbReference>
<dbReference type="EMBL" id="JABAYA010000125">
    <property type="protein sequence ID" value="KAF7724250.1"/>
    <property type="molecule type" value="Genomic_DNA"/>
</dbReference>
<evidence type="ECO:0000256" key="2">
    <source>
        <dbReference type="ARBA" id="ARBA00022729"/>
    </source>
</evidence>
<dbReference type="InterPro" id="IPR008929">
    <property type="entry name" value="Chondroitin_lyas"/>
</dbReference>
<dbReference type="Proteomes" id="UP000605846">
    <property type="component" value="Unassembled WGS sequence"/>
</dbReference>
<feature type="domain" description="Polysaccharide lyase family 8 C-terminal" evidence="5">
    <location>
        <begin position="559"/>
        <end position="611"/>
    </location>
</feature>
<evidence type="ECO:0000313" key="7">
    <source>
        <dbReference type="EMBL" id="KAF7724250.1"/>
    </source>
</evidence>
<dbReference type="InterPro" id="IPR011071">
    <property type="entry name" value="Lyase_8-like_C"/>
</dbReference>
<dbReference type="SUPFAM" id="SSF48230">
    <property type="entry name" value="Chondroitin AC/alginate lyase"/>
    <property type="match status" value="1"/>
</dbReference>
<comment type="caution">
    <text evidence="7">The sequence shown here is derived from an EMBL/GenBank/DDBJ whole genome shotgun (WGS) entry which is preliminary data.</text>
</comment>
<dbReference type="SUPFAM" id="SSF49863">
    <property type="entry name" value="Hyaluronate lyase-like, C-terminal domain"/>
    <property type="match status" value="1"/>
</dbReference>
<evidence type="ECO:0000256" key="1">
    <source>
        <dbReference type="ARBA" id="ARBA00006699"/>
    </source>
</evidence>
<keyword evidence="8" id="KW-1185">Reference proteome</keyword>
<sequence length="652" mass="73866">MASAWYINQHNGRLRSKISQAMNYWFDNDYDSEDCVERAGKDDGNCPCETPGLWNTNWFDQAIAMPKLIGNTCLLLKKANLTSFEIKKCTIILQRSYGTIDHMSGANMLDVASNSMMLGLFTDQPDLVTEALGHAYSVVKITGGKDDGIRSDGSFMQHRNQLYTGNYGKDYINNLIDFFVQVHDTPLAPANEVQNAFQTLMDGTEWMVISNSPNKSLLWEYSTIGRMISFAVHDMQASDGVAINLTQIAEGTSSWHNASFFKKIVQRLTAKGMKNANQGPLKGTRYFYASDYMVHRGSNFVVTLKMFSERTTNAECVNNQNPFGFHLSDGAIYTYMRGDEYVDVFGAWDWNLVPGTTVDYAGTPLLCEKTRWVGKEDFVGGTAYDHFGIAVMNYQNPYTRSLKWKKTVVFFPDGYAVQIDSIQSKNASALIRTTLDQSRFYEPFYLNSKRKEKSEIVTHKVKRLWHNNVGYYFPDTAHITVDTRWRKSDWESIGVSKGDDEQQLFTATIQHQQTKGTSYIAYMDADPLTFPDNSNASTIQFIGASKNVRGAYYKDHMRSVWSFAFWAPDTYTSPELSIESNQAVTILLYSTHTSGKWTLAVADPTQKLAKVRIRITVSNTKSKLFNIDFPKGNLAGSTVRTDFSFVRFRFSQ</sequence>
<keyword evidence="2" id="KW-0732">Signal</keyword>
<dbReference type="InterPro" id="IPR003159">
    <property type="entry name" value="Lyase_8_central_dom"/>
</dbReference>
<evidence type="ECO:0000259" key="5">
    <source>
        <dbReference type="Pfam" id="PF02884"/>
    </source>
</evidence>
<dbReference type="GO" id="GO:0005576">
    <property type="term" value="C:extracellular region"/>
    <property type="evidence" value="ECO:0007669"/>
    <property type="project" value="InterPro"/>
</dbReference>
<dbReference type="InterPro" id="IPR012970">
    <property type="entry name" value="Lyase_8_alpha_N"/>
</dbReference>
<dbReference type="Gene3D" id="2.70.98.10">
    <property type="match status" value="1"/>
</dbReference>
<dbReference type="Pfam" id="PF08124">
    <property type="entry name" value="Lyase_8_N"/>
    <property type="match status" value="1"/>
</dbReference>
<evidence type="ECO:0000256" key="3">
    <source>
        <dbReference type="ARBA" id="ARBA00023239"/>
    </source>
</evidence>
<dbReference type="AlphaFoldDB" id="A0A8H7BPD1"/>
<gene>
    <name evidence="7" type="ORF">EC973_001206</name>
</gene>
<dbReference type="GO" id="GO:0030246">
    <property type="term" value="F:carbohydrate binding"/>
    <property type="evidence" value="ECO:0007669"/>
    <property type="project" value="InterPro"/>
</dbReference>
<accession>A0A8H7BPD1</accession>
<dbReference type="SUPFAM" id="SSF74650">
    <property type="entry name" value="Galactose mutarotase-like"/>
    <property type="match status" value="1"/>
</dbReference>
<comment type="similarity">
    <text evidence="1">Belongs to the polysaccharide lyase 8 family.</text>
</comment>
<reference evidence="7" key="1">
    <citation type="submission" date="2020-01" db="EMBL/GenBank/DDBJ databases">
        <title>Genome Sequencing of Three Apophysomyces-Like Fungal Strains Confirms a Novel Fungal Genus in the Mucoromycota with divergent Burkholderia-like Endosymbiotic Bacteria.</title>
        <authorList>
            <person name="Stajich J.E."/>
            <person name="Macias A.M."/>
            <person name="Carter-House D."/>
            <person name="Lovett B."/>
            <person name="Kasson L.R."/>
            <person name="Berry K."/>
            <person name="Grigoriev I."/>
            <person name="Chang Y."/>
            <person name="Spatafora J."/>
            <person name="Kasson M.T."/>
        </authorList>
    </citation>
    <scope>NUCLEOTIDE SEQUENCE</scope>
    <source>
        <strain evidence="7">NRRL A-21654</strain>
    </source>
</reference>
<protein>
    <submittedName>
        <fullName evidence="7">Uncharacterized protein</fullName>
    </submittedName>
</protein>
<dbReference type="PANTHER" id="PTHR38481:SF1">
    <property type="entry name" value="HYALURONATE LYASE"/>
    <property type="match status" value="1"/>
</dbReference>
<organism evidence="7 8">
    <name type="scientific">Apophysomyces ossiformis</name>
    <dbReference type="NCBI Taxonomy" id="679940"/>
    <lineage>
        <taxon>Eukaryota</taxon>
        <taxon>Fungi</taxon>
        <taxon>Fungi incertae sedis</taxon>
        <taxon>Mucoromycota</taxon>
        <taxon>Mucoromycotina</taxon>
        <taxon>Mucoromycetes</taxon>
        <taxon>Mucorales</taxon>
        <taxon>Mucorineae</taxon>
        <taxon>Mucoraceae</taxon>
        <taxon>Apophysomyces</taxon>
    </lineage>
</organism>
<dbReference type="Gene3D" id="1.50.10.100">
    <property type="entry name" value="Chondroitin AC/alginate lyase"/>
    <property type="match status" value="1"/>
</dbReference>
<dbReference type="GO" id="GO:0005975">
    <property type="term" value="P:carbohydrate metabolic process"/>
    <property type="evidence" value="ECO:0007669"/>
    <property type="project" value="InterPro"/>
</dbReference>
<dbReference type="Gene3D" id="2.60.220.10">
    <property type="entry name" value="Polysaccharide lyase family 8-like, C-terminal"/>
    <property type="match status" value="1"/>
</dbReference>
<feature type="domain" description="Polysaccharide lyase family 8 central" evidence="4">
    <location>
        <begin position="285"/>
        <end position="523"/>
    </location>
</feature>
<evidence type="ECO:0000259" key="6">
    <source>
        <dbReference type="Pfam" id="PF08124"/>
    </source>
</evidence>
<dbReference type="InterPro" id="IPR014718">
    <property type="entry name" value="GH-type_carb-bd"/>
</dbReference>
<dbReference type="Pfam" id="PF02278">
    <property type="entry name" value="Lyase_8"/>
    <property type="match status" value="1"/>
</dbReference>
<proteinExistence type="inferred from homology"/>
<feature type="domain" description="Polysaccharide lyase 8 N-terminal alpha-helical" evidence="6">
    <location>
        <begin position="55"/>
        <end position="260"/>
    </location>
</feature>
<dbReference type="Pfam" id="PF02884">
    <property type="entry name" value="Lyase_8_C"/>
    <property type="match status" value="1"/>
</dbReference>
<evidence type="ECO:0000313" key="8">
    <source>
        <dbReference type="Proteomes" id="UP000605846"/>
    </source>
</evidence>
<dbReference type="OrthoDB" id="5980780at2759"/>
<dbReference type="InterPro" id="IPR004103">
    <property type="entry name" value="Lyase_8_C"/>
</dbReference>
<dbReference type="InterPro" id="IPR011013">
    <property type="entry name" value="Gal_mutarotase_sf_dom"/>
</dbReference>
<keyword evidence="3" id="KW-0456">Lyase</keyword>
<evidence type="ECO:0000259" key="4">
    <source>
        <dbReference type="Pfam" id="PF02278"/>
    </source>
</evidence>
<name>A0A8H7BPD1_9FUNG</name>